<evidence type="ECO:0000256" key="1">
    <source>
        <dbReference type="ARBA" id="ARBA00000832"/>
    </source>
</evidence>
<evidence type="ECO:0000259" key="8">
    <source>
        <dbReference type="Pfam" id="PF01182"/>
    </source>
</evidence>
<comment type="function">
    <text evidence="2 7">Hydrolysis of 6-phosphogluconolactone to 6-phosphogluconate.</text>
</comment>
<proteinExistence type="inferred from homology"/>
<dbReference type="UniPathway" id="UPA00115">
    <property type="reaction ID" value="UER00409"/>
</dbReference>
<dbReference type="InterPro" id="IPR039104">
    <property type="entry name" value="6PGL"/>
</dbReference>
<evidence type="ECO:0000256" key="6">
    <source>
        <dbReference type="ARBA" id="ARBA00020337"/>
    </source>
</evidence>
<evidence type="ECO:0000256" key="3">
    <source>
        <dbReference type="ARBA" id="ARBA00004961"/>
    </source>
</evidence>
<dbReference type="Gene3D" id="3.40.50.1360">
    <property type="match status" value="1"/>
</dbReference>
<evidence type="ECO:0000256" key="7">
    <source>
        <dbReference type="RuleBase" id="RU365095"/>
    </source>
</evidence>
<evidence type="ECO:0000256" key="2">
    <source>
        <dbReference type="ARBA" id="ARBA00002681"/>
    </source>
</evidence>
<reference evidence="10" key="1">
    <citation type="submission" date="2018-05" db="EMBL/GenBank/DDBJ databases">
        <title>Leptospira yasudae sp. nov. and Leptospira stimsonii sp. nov., two pathogenic species of the genus Leptospira isolated from environmental sources.</title>
        <authorList>
            <person name="Casanovas-Massana A."/>
            <person name="Hamond C."/>
            <person name="Santos L.A."/>
            <person name="Hacker K.P."/>
            <person name="Balassiano I."/>
            <person name="Medeiros M.A."/>
            <person name="Reis M.G."/>
            <person name="Ko A.I."/>
            <person name="Wunder E.A."/>
        </authorList>
    </citation>
    <scope>NUCLEOTIDE SEQUENCE [LARGE SCALE GENOMIC DNA]</scope>
    <source>
        <strain evidence="10">Yale</strain>
    </source>
</reference>
<dbReference type="GO" id="GO:0006098">
    <property type="term" value="P:pentose-phosphate shunt"/>
    <property type="evidence" value="ECO:0007669"/>
    <property type="project" value="UniProtKB-UniPathway"/>
</dbReference>
<comment type="catalytic activity">
    <reaction evidence="1 7">
        <text>6-phospho-D-glucono-1,5-lactone + H2O = 6-phospho-D-gluconate + H(+)</text>
        <dbReference type="Rhea" id="RHEA:12556"/>
        <dbReference type="ChEBI" id="CHEBI:15377"/>
        <dbReference type="ChEBI" id="CHEBI:15378"/>
        <dbReference type="ChEBI" id="CHEBI:57955"/>
        <dbReference type="ChEBI" id="CHEBI:58759"/>
        <dbReference type="EC" id="3.1.1.31"/>
    </reaction>
</comment>
<dbReference type="EC" id="3.1.1.31" evidence="5 7"/>
<comment type="similarity">
    <text evidence="4 7">Belongs to the glucosamine/galactosamine-6-phosphate isomerase family. 6-phosphogluconolactonase subfamily.</text>
</comment>
<dbReference type="SUPFAM" id="SSF100950">
    <property type="entry name" value="NagB/RpiA/CoA transferase-like"/>
    <property type="match status" value="1"/>
</dbReference>
<evidence type="ECO:0000313" key="10">
    <source>
        <dbReference type="Proteomes" id="UP000265798"/>
    </source>
</evidence>
<organism evidence="9 10">
    <name type="scientific">Leptospira stimsonii</name>
    <dbReference type="NCBI Taxonomy" id="2202203"/>
    <lineage>
        <taxon>Bacteria</taxon>
        <taxon>Pseudomonadati</taxon>
        <taxon>Spirochaetota</taxon>
        <taxon>Spirochaetia</taxon>
        <taxon>Leptospirales</taxon>
        <taxon>Leptospiraceae</taxon>
        <taxon>Leptospira</taxon>
    </lineage>
</organism>
<dbReference type="Pfam" id="PF01182">
    <property type="entry name" value="Glucosamine_iso"/>
    <property type="match status" value="1"/>
</dbReference>
<dbReference type="PANTHER" id="PTHR11054">
    <property type="entry name" value="6-PHOSPHOGLUCONOLACTONASE"/>
    <property type="match status" value="1"/>
</dbReference>
<gene>
    <name evidence="7 9" type="primary">pgl</name>
    <name evidence="9" type="ORF">DLM75_10910</name>
</gene>
<dbReference type="NCBIfam" id="TIGR01198">
    <property type="entry name" value="pgl"/>
    <property type="match status" value="1"/>
</dbReference>
<dbReference type="EMBL" id="QHCT01000002">
    <property type="protein sequence ID" value="RHX90868.1"/>
    <property type="molecule type" value="Genomic_DNA"/>
</dbReference>
<dbReference type="AlphaFoldDB" id="A0A396ZB70"/>
<evidence type="ECO:0000256" key="4">
    <source>
        <dbReference type="ARBA" id="ARBA00010662"/>
    </source>
</evidence>
<dbReference type="RefSeq" id="WP_118968510.1">
    <property type="nucleotide sequence ID" value="NZ_QHCT01000002.1"/>
</dbReference>
<protein>
    <recommendedName>
        <fullName evidence="6 7">6-phosphogluconolactonase</fullName>
        <shortName evidence="7">6PGL</shortName>
        <ecNumber evidence="5 7">3.1.1.31</ecNumber>
    </recommendedName>
</protein>
<dbReference type="GO" id="GO:0005975">
    <property type="term" value="P:carbohydrate metabolic process"/>
    <property type="evidence" value="ECO:0007669"/>
    <property type="project" value="UniProtKB-UniRule"/>
</dbReference>
<dbReference type="InterPro" id="IPR037171">
    <property type="entry name" value="NagB/RpiA_transferase-like"/>
</dbReference>
<feature type="domain" description="Glucosamine/galactosamine-6-phosphate isomerase" evidence="8">
    <location>
        <begin position="16"/>
        <end position="217"/>
    </location>
</feature>
<dbReference type="CDD" id="cd01400">
    <property type="entry name" value="6PGL"/>
    <property type="match status" value="1"/>
</dbReference>
<keyword evidence="7" id="KW-0378">Hydrolase</keyword>
<dbReference type="Proteomes" id="UP000265798">
    <property type="component" value="Unassembled WGS sequence"/>
</dbReference>
<accession>A0A396ZB70</accession>
<sequence>MKTESTFPKIISYPNDQWIESVSREIQNTILSTIETKGSCDLMLTGGRTAGLLYKYWKDSASLPIKNIRFWFGDERCVPPDHPESNYGLVIRTLLSDSPDAVIARMEGEDPDMDASALRYERLLPIQIDVMLLGLGEDGHIASLFPNDDALNSKNRSVLHVVGSKLPKNRITVTPRVIRNTKFIYVLAFGEEKGKVLSKALEDLDDYRSLPVRLTRKGTWLLDEFAAKSIRIEK</sequence>
<evidence type="ECO:0000256" key="5">
    <source>
        <dbReference type="ARBA" id="ARBA00013198"/>
    </source>
</evidence>
<comment type="pathway">
    <text evidence="3 7">Carbohydrate degradation; pentose phosphate pathway; D-ribulose 5-phosphate from D-glucose 6-phosphate (oxidative stage): step 2/3.</text>
</comment>
<comment type="caution">
    <text evidence="9">The sequence shown here is derived from an EMBL/GenBank/DDBJ whole genome shotgun (WGS) entry which is preliminary data.</text>
</comment>
<evidence type="ECO:0000313" key="9">
    <source>
        <dbReference type="EMBL" id="RHX90868.1"/>
    </source>
</evidence>
<dbReference type="InterPro" id="IPR006148">
    <property type="entry name" value="Glc/Gal-6P_isomerase"/>
</dbReference>
<dbReference type="OrthoDB" id="9810967at2"/>
<dbReference type="PANTHER" id="PTHR11054:SF0">
    <property type="entry name" value="6-PHOSPHOGLUCONOLACTONASE"/>
    <property type="match status" value="1"/>
</dbReference>
<dbReference type="GO" id="GO:0017057">
    <property type="term" value="F:6-phosphogluconolactonase activity"/>
    <property type="evidence" value="ECO:0007669"/>
    <property type="project" value="UniProtKB-UniRule"/>
</dbReference>
<dbReference type="InterPro" id="IPR005900">
    <property type="entry name" value="6-phosphogluconolactonase_DevB"/>
</dbReference>
<name>A0A396ZB70_9LEPT</name>